<gene>
    <name evidence="3" type="ORF">JD82_00665</name>
</gene>
<evidence type="ECO:0000256" key="2">
    <source>
        <dbReference type="SAM" id="SignalP"/>
    </source>
</evidence>
<dbReference type="InterPro" id="IPR042100">
    <property type="entry name" value="Bug_dom1"/>
</dbReference>
<dbReference type="PANTHER" id="PTHR42928">
    <property type="entry name" value="TRICARBOXYLATE-BINDING PROTEIN"/>
    <property type="match status" value="1"/>
</dbReference>
<dbReference type="Pfam" id="PF03401">
    <property type="entry name" value="TctC"/>
    <property type="match status" value="1"/>
</dbReference>
<dbReference type="SUPFAM" id="SSF53850">
    <property type="entry name" value="Periplasmic binding protein-like II"/>
    <property type="match status" value="1"/>
</dbReference>
<feature type="signal peptide" evidence="2">
    <location>
        <begin position="1"/>
        <end position="23"/>
    </location>
</feature>
<sequence>MMSHRPGRVGAAAVALVSSAVLAAGCTVYGGTNGSGTGEFPNRPIEFTVPTEPGGSSDLVTRALARSTEEHLGGTTIVVNKPGANGKVAGNSVFRSQPDGHRIAVMPQSLFSIGPLVVDDPEPIELDDMSFIRGLTIEDYVLVVPTSSEHESLDDLLGQKRLTFGTSGPGTGGQLAQALLFSIADVDAADIPFDGGGPTLTAVLGGQVDVAALHPAEVMPQIEAGDLRPLAVFSDQRLDALPDTPTVTESGYDVVVDQRRFLAAPAGLPKELVERLGEATDKATGSDEYEGILRRNYIREWNAPPGEVGDELAESRKRFTELADHHGVELGGDA</sequence>
<dbReference type="RefSeq" id="WP_051757704.1">
    <property type="nucleotide sequence ID" value="NZ_JOIJ01000006.1"/>
</dbReference>
<dbReference type="CDD" id="cd07012">
    <property type="entry name" value="PBP2_Bug_TTT"/>
    <property type="match status" value="1"/>
</dbReference>
<protein>
    <submittedName>
        <fullName evidence="3">Tripartite-type tricarboxylate transporter receptor subunit TctC</fullName>
    </submittedName>
</protein>
<feature type="chain" id="PRO_5038625125" evidence="2">
    <location>
        <begin position="24"/>
        <end position="334"/>
    </location>
</feature>
<dbReference type="Proteomes" id="UP000317303">
    <property type="component" value="Unassembled WGS sequence"/>
</dbReference>
<dbReference type="PROSITE" id="PS51257">
    <property type="entry name" value="PROKAR_LIPOPROTEIN"/>
    <property type="match status" value="1"/>
</dbReference>
<organism evidence="3 4">
    <name type="scientific">Prauserella rugosa</name>
    <dbReference type="NCBI Taxonomy" id="43354"/>
    <lineage>
        <taxon>Bacteria</taxon>
        <taxon>Bacillati</taxon>
        <taxon>Actinomycetota</taxon>
        <taxon>Actinomycetes</taxon>
        <taxon>Pseudonocardiales</taxon>
        <taxon>Pseudonocardiaceae</taxon>
        <taxon>Prauserella</taxon>
    </lineage>
</organism>
<dbReference type="Gene3D" id="3.40.190.150">
    <property type="entry name" value="Bordetella uptake gene, domain 1"/>
    <property type="match status" value="1"/>
</dbReference>
<keyword evidence="3" id="KW-0675">Receptor</keyword>
<dbReference type="Gene3D" id="3.40.190.10">
    <property type="entry name" value="Periplasmic binding protein-like II"/>
    <property type="match status" value="1"/>
</dbReference>
<accession>A0A660C934</accession>
<dbReference type="EMBL" id="VLJV01000001">
    <property type="protein sequence ID" value="TWH18844.1"/>
    <property type="molecule type" value="Genomic_DNA"/>
</dbReference>
<keyword evidence="4" id="KW-1185">Reference proteome</keyword>
<keyword evidence="2" id="KW-0732">Signal</keyword>
<reference evidence="3 4" key="1">
    <citation type="submission" date="2019-07" db="EMBL/GenBank/DDBJ databases">
        <title>R&amp;d 2014.</title>
        <authorList>
            <person name="Klenk H.-P."/>
        </authorList>
    </citation>
    <scope>NUCLEOTIDE SEQUENCE [LARGE SCALE GENOMIC DNA]</scope>
    <source>
        <strain evidence="3 4">DSM 43194</strain>
    </source>
</reference>
<dbReference type="InterPro" id="IPR005064">
    <property type="entry name" value="BUG"/>
</dbReference>
<comment type="caution">
    <text evidence="3">The sequence shown here is derived from an EMBL/GenBank/DDBJ whole genome shotgun (WGS) entry which is preliminary data.</text>
</comment>
<dbReference type="AlphaFoldDB" id="A0A660C934"/>
<evidence type="ECO:0000256" key="1">
    <source>
        <dbReference type="ARBA" id="ARBA00006987"/>
    </source>
</evidence>
<proteinExistence type="inferred from homology"/>
<name>A0A660C934_9PSEU</name>
<evidence type="ECO:0000313" key="4">
    <source>
        <dbReference type="Proteomes" id="UP000317303"/>
    </source>
</evidence>
<comment type="similarity">
    <text evidence="1">Belongs to the UPF0065 (bug) family.</text>
</comment>
<dbReference type="PANTHER" id="PTHR42928:SF5">
    <property type="entry name" value="BLR1237 PROTEIN"/>
    <property type="match status" value="1"/>
</dbReference>
<evidence type="ECO:0000313" key="3">
    <source>
        <dbReference type="EMBL" id="TWH18844.1"/>
    </source>
</evidence>
<dbReference type="PIRSF" id="PIRSF017082">
    <property type="entry name" value="YflP"/>
    <property type="match status" value="1"/>
</dbReference>